<evidence type="ECO:0000313" key="4">
    <source>
        <dbReference type="Proteomes" id="UP000263595"/>
    </source>
</evidence>
<dbReference type="AlphaFoldDB" id="A0A383RWE1"/>
<keyword evidence="4" id="KW-1185">Reference proteome</keyword>
<feature type="domain" description="PucR C-terminal helix-turn-helix" evidence="2">
    <location>
        <begin position="425"/>
        <end position="483"/>
    </location>
</feature>
<dbReference type="Pfam" id="PF13556">
    <property type="entry name" value="HTH_30"/>
    <property type="match status" value="1"/>
</dbReference>
<accession>A0A383RWE1</accession>
<protein>
    <submittedName>
        <fullName evidence="3">Transcriptional activator PmfR</fullName>
    </submittedName>
</protein>
<sequence length="495" mass="54146">MSFSIQDIIDNPALRTRLLTGAQGALSALRWAHVCELADPSEWLGEGDLLMTTGMGIPRDAEQQRAYVIRLSEARVAGLMIGENMQAPDDIRALQDQASLLGFPVLTTHYSVPFSAVTKAILDARQQTEDQRRRAVVRLYESARIGLGHLGLSGLVSRLAADVSAELYLFDVRSLAPWEKGLAALPEQWCKVLGARARLTYDLSRCHDGEHEALVMALPALPECAILATGGQLLDYGILHHIASVLAIELERVQGEHERMLRLGSELLDDVLNQRLSEPAALARLLQLACPPATACLVLAKLDQAAPDHWQHELSRQNLKVLARQAGDELVILIADHAASAALQSMLGCGVGISAPLGAGLRAPEALREARLALAHTTPARPIVDYANALDEAFWLPSDLAQARRMYGRVIGSLIDYDVQNGSQLIHTLRVFLEQNRSWQKSSQILNVHKQTLVYRIRRVEEITGRSLDDTEGVVALWIALRAMDIAADGQASDC</sequence>
<dbReference type="PANTHER" id="PTHR33744">
    <property type="entry name" value="CARBOHYDRATE DIACID REGULATOR"/>
    <property type="match status" value="1"/>
</dbReference>
<dbReference type="EMBL" id="UNOZ01000022">
    <property type="protein sequence ID" value="SYX90796.1"/>
    <property type="molecule type" value="Genomic_DNA"/>
</dbReference>
<dbReference type="InterPro" id="IPR051448">
    <property type="entry name" value="CdaR-like_regulators"/>
</dbReference>
<evidence type="ECO:0000259" key="2">
    <source>
        <dbReference type="Pfam" id="PF13556"/>
    </source>
</evidence>
<dbReference type="Proteomes" id="UP000263595">
    <property type="component" value="Unassembled WGS sequence"/>
</dbReference>
<evidence type="ECO:0000313" key="3">
    <source>
        <dbReference type="EMBL" id="SYX90796.1"/>
    </source>
</evidence>
<dbReference type="OrthoDB" id="8450798at2"/>
<organism evidence="3 4">
    <name type="scientific">Pseudomonas reidholzensis</name>
    <dbReference type="NCBI Taxonomy" id="1785162"/>
    <lineage>
        <taxon>Bacteria</taxon>
        <taxon>Pseudomonadati</taxon>
        <taxon>Pseudomonadota</taxon>
        <taxon>Gammaproteobacteria</taxon>
        <taxon>Pseudomonadales</taxon>
        <taxon>Pseudomonadaceae</taxon>
        <taxon>Pseudomonas</taxon>
    </lineage>
</organism>
<dbReference type="InterPro" id="IPR012914">
    <property type="entry name" value="PucR_dom"/>
</dbReference>
<dbReference type="PANTHER" id="PTHR33744:SF1">
    <property type="entry name" value="DNA-BINDING TRANSCRIPTIONAL ACTIVATOR ADER"/>
    <property type="match status" value="1"/>
</dbReference>
<gene>
    <name evidence="3" type="primary">pmfR1</name>
    <name evidence="3" type="ORF">CCOS865_03063</name>
</gene>
<dbReference type="Gene3D" id="1.10.10.2840">
    <property type="entry name" value="PucR C-terminal helix-turn-helix domain"/>
    <property type="match status" value="1"/>
</dbReference>
<dbReference type="InterPro" id="IPR042070">
    <property type="entry name" value="PucR_C-HTH_sf"/>
</dbReference>
<name>A0A383RWE1_9PSED</name>
<dbReference type="RefSeq" id="WP_119142367.1">
    <property type="nucleotide sequence ID" value="NZ_CBCSFL010000011.1"/>
</dbReference>
<dbReference type="Pfam" id="PF07905">
    <property type="entry name" value="PucR"/>
    <property type="match status" value="1"/>
</dbReference>
<feature type="domain" description="Purine catabolism PurC-like" evidence="1">
    <location>
        <begin position="7"/>
        <end position="123"/>
    </location>
</feature>
<reference evidence="4" key="1">
    <citation type="submission" date="2018-08" db="EMBL/GenBank/DDBJ databases">
        <authorList>
            <person name="Blom J."/>
        </authorList>
    </citation>
    <scope>NUCLEOTIDE SEQUENCE [LARGE SCALE GENOMIC DNA]</scope>
    <source>
        <strain evidence="4">CCOS 865</strain>
    </source>
</reference>
<dbReference type="InterPro" id="IPR025736">
    <property type="entry name" value="PucR_C-HTH_dom"/>
</dbReference>
<evidence type="ECO:0000259" key="1">
    <source>
        <dbReference type="Pfam" id="PF07905"/>
    </source>
</evidence>
<proteinExistence type="predicted"/>